<sequence length="138" mass="15146">MNEGSADKRCVEGSPPSSAADEMGGIEHYGPSPPPFWSCKTECSTEEEGECVSENKENGKSVGGERQISPERQETGRTDRQDRQKESKRNTGSKRMSESERETSAPSALRQPLLPRDSLSTGGIFDLIILLHITYTAQ</sequence>
<keyword evidence="3" id="KW-1185">Reference proteome</keyword>
<organism evidence="2 3">
    <name type="scientific">Pleuronectes platessa</name>
    <name type="common">European plaice</name>
    <dbReference type="NCBI Taxonomy" id="8262"/>
    <lineage>
        <taxon>Eukaryota</taxon>
        <taxon>Metazoa</taxon>
        <taxon>Chordata</taxon>
        <taxon>Craniata</taxon>
        <taxon>Vertebrata</taxon>
        <taxon>Euteleostomi</taxon>
        <taxon>Actinopterygii</taxon>
        <taxon>Neopterygii</taxon>
        <taxon>Teleostei</taxon>
        <taxon>Neoteleostei</taxon>
        <taxon>Acanthomorphata</taxon>
        <taxon>Carangaria</taxon>
        <taxon>Pleuronectiformes</taxon>
        <taxon>Pleuronectoidei</taxon>
        <taxon>Pleuronectidae</taxon>
        <taxon>Pleuronectes</taxon>
    </lineage>
</organism>
<reference evidence="2" key="1">
    <citation type="submission" date="2020-03" db="EMBL/GenBank/DDBJ databases">
        <authorList>
            <person name="Weist P."/>
        </authorList>
    </citation>
    <scope>NUCLEOTIDE SEQUENCE</scope>
</reference>
<gene>
    <name evidence="2" type="ORF">PLEPLA_LOCUS41200</name>
</gene>
<comment type="caution">
    <text evidence="2">The sequence shown here is derived from an EMBL/GenBank/DDBJ whole genome shotgun (WGS) entry which is preliminary data.</text>
</comment>
<dbReference type="AlphaFoldDB" id="A0A9N7VQF7"/>
<dbReference type="Proteomes" id="UP001153269">
    <property type="component" value="Unassembled WGS sequence"/>
</dbReference>
<evidence type="ECO:0000313" key="2">
    <source>
        <dbReference type="EMBL" id="CAB1453447.1"/>
    </source>
</evidence>
<name>A0A9N7VQF7_PLEPL</name>
<dbReference type="EMBL" id="CADEAL010004169">
    <property type="protein sequence ID" value="CAB1453447.1"/>
    <property type="molecule type" value="Genomic_DNA"/>
</dbReference>
<feature type="region of interest" description="Disordered" evidence="1">
    <location>
        <begin position="1"/>
        <end position="118"/>
    </location>
</feature>
<evidence type="ECO:0000256" key="1">
    <source>
        <dbReference type="SAM" id="MobiDB-lite"/>
    </source>
</evidence>
<feature type="compositionally biased region" description="Basic and acidic residues" evidence="1">
    <location>
        <begin position="1"/>
        <end position="11"/>
    </location>
</feature>
<evidence type="ECO:0000313" key="3">
    <source>
        <dbReference type="Proteomes" id="UP001153269"/>
    </source>
</evidence>
<accession>A0A9N7VQF7</accession>
<protein>
    <submittedName>
        <fullName evidence="2">Uncharacterized protein</fullName>
    </submittedName>
</protein>
<proteinExistence type="predicted"/>
<feature type="compositionally biased region" description="Basic and acidic residues" evidence="1">
    <location>
        <begin position="68"/>
        <end position="103"/>
    </location>
</feature>
<feature type="non-terminal residue" evidence="2">
    <location>
        <position position="138"/>
    </location>
</feature>